<protein>
    <submittedName>
        <fullName evidence="8">YihY/virulence factor BrkB family protein</fullName>
    </submittedName>
</protein>
<feature type="transmembrane region" description="Helical" evidence="7">
    <location>
        <begin position="280"/>
        <end position="303"/>
    </location>
</feature>
<keyword evidence="4 7" id="KW-1133">Transmembrane helix</keyword>
<dbReference type="Pfam" id="PF03631">
    <property type="entry name" value="Virul_fac_BrkB"/>
    <property type="match status" value="1"/>
</dbReference>
<feature type="transmembrane region" description="Helical" evidence="7">
    <location>
        <begin position="170"/>
        <end position="192"/>
    </location>
</feature>
<gene>
    <name evidence="8" type="ORF">F8O03_12275</name>
</gene>
<evidence type="ECO:0000256" key="1">
    <source>
        <dbReference type="ARBA" id="ARBA00004651"/>
    </source>
</evidence>
<dbReference type="Proteomes" id="UP000490386">
    <property type="component" value="Unassembled WGS sequence"/>
</dbReference>
<evidence type="ECO:0000256" key="4">
    <source>
        <dbReference type="ARBA" id="ARBA00022989"/>
    </source>
</evidence>
<reference evidence="8 9" key="1">
    <citation type="submission" date="2019-09" db="EMBL/GenBank/DDBJ databases">
        <title>Phylogeny of genus Pseudoclavibacter and closely related genus.</title>
        <authorList>
            <person name="Li Y."/>
        </authorList>
    </citation>
    <scope>NUCLEOTIDE SEQUENCE [LARGE SCALE GENOMIC DNA]</scope>
    <source>
        <strain evidence="8 9">THG-MD12</strain>
    </source>
</reference>
<dbReference type="GO" id="GO:0005886">
    <property type="term" value="C:plasma membrane"/>
    <property type="evidence" value="ECO:0007669"/>
    <property type="project" value="UniProtKB-SubCell"/>
</dbReference>
<proteinExistence type="predicted"/>
<dbReference type="PANTHER" id="PTHR30213:SF1">
    <property type="entry name" value="INNER MEMBRANE PROTEIN YHJD"/>
    <property type="match status" value="1"/>
</dbReference>
<keyword evidence="3 7" id="KW-0812">Transmembrane</keyword>
<evidence type="ECO:0000256" key="2">
    <source>
        <dbReference type="ARBA" id="ARBA00022475"/>
    </source>
</evidence>
<feature type="transmembrane region" description="Helical" evidence="7">
    <location>
        <begin position="124"/>
        <end position="145"/>
    </location>
</feature>
<evidence type="ECO:0000256" key="6">
    <source>
        <dbReference type="SAM" id="MobiDB-lite"/>
    </source>
</evidence>
<evidence type="ECO:0000256" key="3">
    <source>
        <dbReference type="ARBA" id="ARBA00022692"/>
    </source>
</evidence>
<comment type="subcellular location">
    <subcellularLocation>
        <location evidence="1">Cell membrane</location>
        <topology evidence="1">Multi-pass membrane protein</topology>
    </subcellularLocation>
</comment>
<keyword evidence="5 7" id="KW-0472">Membrane</keyword>
<dbReference type="PANTHER" id="PTHR30213">
    <property type="entry name" value="INNER MEMBRANE PROTEIN YHJD"/>
    <property type="match status" value="1"/>
</dbReference>
<evidence type="ECO:0000313" key="8">
    <source>
        <dbReference type="EMBL" id="KAB1637069.1"/>
    </source>
</evidence>
<evidence type="ECO:0000256" key="5">
    <source>
        <dbReference type="ARBA" id="ARBA00023136"/>
    </source>
</evidence>
<feature type="transmembrane region" description="Helical" evidence="7">
    <location>
        <begin position="64"/>
        <end position="87"/>
    </location>
</feature>
<dbReference type="InterPro" id="IPR017039">
    <property type="entry name" value="Virul_fac_BrkB"/>
</dbReference>
<accession>A0A7J5AZR1</accession>
<evidence type="ECO:0000256" key="7">
    <source>
        <dbReference type="SAM" id="Phobius"/>
    </source>
</evidence>
<feature type="transmembrane region" description="Helical" evidence="7">
    <location>
        <begin position="212"/>
        <end position="237"/>
    </location>
</feature>
<organism evidence="8 9">
    <name type="scientific">Pseudoclavibacter terrae</name>
    <dbReference type="NCBI Taxonomy" id="1530195"/>
    <lineage>
        <taxon>Bacteria</taxon>
        <taxon>Bacillati</taxon>
        <taxon>Actinomycetota</taxon>
        <taxon>Actinomycetes</taxon>
        <taxon>Micrococcales</taxon>
        <taxon>Microbacteriaceae</taxon>
        <taxon>Pseudoclavibacter</taxon>
    </lineage>
</organism>
<keyword evidence="2" id="KW-1003">Cell membrane</keyword>
<dbReference type="OrthoDB" id="3229302at2"/>
<dbReference type="EMBL" id="WBJX01000004">
    <property type="protein sequence ID" value="KAB1637069.1"/>
    <property type="molecule type" value="Genomic_DNA"/>
</dbReference>
<evidence type="ECO:0000313" key="9">
    <source>
        <dbReference type="Proteomes" id="UP000490386"/>
    </source>
</evidence>
<sequence length="393" mass="42154">MTEQNSGKSSRSSTFAPPFPKFPPEAPFGERMKALIAWAQATRPARVFAHFGARSASVLAGGMAYSAIFSIFAGIWLLFSVAGIFLATSPELRDGLIGVLNSSLPGLIGEDGAIDPSLLENTGAFGWASAIALVGTLGTALGWLAQARTGIRTIFDVPVATKRNFVVQKLIDLGFLLAFAIALAISAALTVLSSTFLSSLLETVGIDESSGFALVVIRIVTVLILLAFDTVVLAGILRILAGLRIPTRSLFFAAFLGAIIIGVLKQISTALIGGATSNPLVASFAVLLGLMIFLNLLCTVLLLTASWVKVTMDDIGASPRLLTAKEAREESTDTILRAERQKIATEVIEARERLNAAPRFFRWKAMAEYRSLLREQRRVEAEAQRRRFEGGRV</sequence>
<comment type="caution">
    <text evidence="8">The sequence shown here is derived from an EMBL/GenBank/DDBJ whole genome shotgun (WGS) entry which is preliminary data.</text>
</comment>
<dbReference type="AlphaFoldDB" id="A0A7J5AZR1"/>
<keyword evidence="9" id="KW-1185">Reference proteome</keyword>
<feature type="transmembrane region" description="Helical" evidence="7">
    <location>
        <begin position="249"/>
        <end position="268"/>
    </location>
</feature>
<feature type="region of interest" description="Disordered" evidence="6">
    <location>
        <begin position="1"/>
        <end position="20"/>
    </location>
</feature>
<feature type="compositionally biased region" description="Polar residues" evidence="6">
    <location>
        <begin position="1"/>
        <end position="14"/>
    </location>
</feature>
<name>A0A7J5AZR1_9MICO</name>